<keyword evidence="2" id="KW-1003">Cell membrane</keyword>
<evidence type="ECO:0000256" key="4">
    <source>
        <dbReference type="ARBA" id="ARBA00022989"/>
    </source>
</evidence>
<evidence type="ECO:0000313" key="8">
    <source>
        <dbReference type="Proteomes" id="UP000192266"/>
    </source>
</evidence>
<keyword evidence="3 6" id="KW-0812">Transmembrane</keyword>
<keyword evidence="8" id="KW-1185">Reference proteome</keyword>
<accession>A0A1W1VIQ3</accession>
<feature type="transmembrane region" description="Helical" evidence="6">
    <location>
        <begin position="20"/>
        <end position="42"/>
    </location>
</feature>
<evidence type="ECO:0000256" key="6">
    <source>
        <dbReference type="SAM" id="Phobius"/>
    </source>
</evidence>
<feature type="transmembrane region" description="Helical" evidence="6">
    <location>
        <begin position="311"/>
        <end position="332"/>
    </location>
</feature>
<evidence type="ECO:0000256" key="2">
    <source>
        <dbReference type="ARBA" id="ARBA00022475"/>
    </source>
</evidence>
<evidence type="ECO:0000256" key="1">
    <source>
        <dbReference type="ARBA" id="ARBA00004651"/>
    </source>
</evidence>
<sequence>MLNLLVKPGWVFVENLVQNQLGHVAFGTFTALSSLTIILATFSDVGLTHYTVKRVAAEPAYLATYFPTILPLRASLNFLALGALLVLGWVVGYQGEQLSLLAIIGAALLLTQYGQFLRGTLQANQRFNTDALLSVLEKVLLLGLVLVLLPGGLSLSDYVWMRFAAAAFAAVLLYGLMVRLFGRVRYRWHWGHARMVLRETLPFALITLLYGANERVDMVMLERLASPAEASYYAGAYRWVDAVMMYVWTIMPLFFARFAAAVHSRSEQRDLLWFGQRIVTLPLLLACAFVLFRGEVLFWQFTHSTPAELARMTLCLKILFLNVLVHGFFAIYSSLLNSTHYVKTVSWLVALSLALNVGLNLVLLPRFGAVAAALNTLGCAVLVSGGYVWLVQHRAGVAVPWRLLGKLLGGFLLLCAGWYGLQQTLALHWLLESLLATLGFGVLSVALGLVPLAELKSFLRPGAGAKMPPNAP</sequence>
<dbReference type="Proteomes" id="UP000192266">
    <property type="component" value="Unassembled WGS sequence"/>
</dbReference>
<protein>
    <submittedName>
        <fullName evidence="7">Polysaccharide biosynthesis protein</fullName>
    </submittedName>
</protein>
<feature type="transmembrane region" description="Helical" evidence="6">
    <location>
        <begin position="62"/>
        <end position="91"/>
    </location>
</feature>
<gene>
    <name evidence="7" type="ORF">SAMN00120144_2917</name>
</gene>
<dbReference type="GO" id="GO:0005886">
    <property type="term" value="C:plasma membrane"/>
    <property type="evidence" value="ECO:0007669"/>
    <property type="project" value="UniProtKB-SubCell"/>
</dbReference>
<name>A0A1W1VIQ3_9BACT</name>
<dbReference type="InterPro" id="IPR050833">
    <property type="entry name" value="Poly_Biosynth_Transport"/>
</dbReference>
<dbReference type="AlphaFoldDB" id="A0A1W1VIQ3"/>
<keyword evidence="4 6" id="KW-1133">Transmembrane helix</keyword>
<dbReference type="PANTHER" id="PTHR30250:SF11">
    <property type="entry name" value="O-ANTIGEN TRANSPORTER-RELATED"/>
    <property type="match status" value="1"/>
</dbReference>
<feature type="transmembrane region" description="Helical" evidence="6">
    <location>
        <begin position="135"/>
        <end position="153"/>
    </location>
</feature>
<feature type="transmembrane region" description="Helical" evidence="6">
    <location>
        <begin position="97"/>
        <end position="114"/>
    </location>
</feature>
<dbReference type="PANTHER" id="PTHR30250">
    <property type="entry name" value="PST FAMILY PREDICTED COLANIC ACID TRANSPORTER"/>
    <property type="match status" value="1"/>
</dbReference>
<feature type="transmembrane region" description="Helical" evidence="6">
    <location>
        <begin position="159"/>
        <end position="181"/>
    </location>
</feature>
<feature type="transmembrane region" description="Helical" evidence="6">
    <location>
        <begin position="427"/>
        <end position="450"/>
    </location>
</feature>
<feature type="transmembrane region" description="Helical" evidence="6">
    <location>
        <begin position="369"/>
        <end position="391"/>
    </location>
</feature>
<reference evidence="7 8" key="1">
    <citation type="submission" date="2017-04" db="EMBL/GenBank/DDBJ databases">
        <authorList>
            <person name="Afonso C.L."/>
            <person name="Miller P.J."/>
            <person name="Scott M.A."/>
            <person name="Spackman E."/>
            <person name="Goraichik I."/>
            <person name="Dimitrov K.M."/>
            <person name="Suarez D.L."/>
            <person name="Swayne D.E."/>
        </authorList>
    </citation>
    <scope>NUCLEOTIDE SEQUENCE [LARGE SCALE GENOMIC DNA]</scope>
    <source>
        <strain evidence="7 8">DSM 11622</strain>
    </source>
</reference>
<dbReference type="InterPro" id="IPR002797">
    <property type="entry name" value="Polysacc_synth"/>
</dbReference>
<feature type="transmembrane region" description="Helical" evidence="6">
    <location>
        <begin position="271"/>
        <end position="291"/>
    </location>
</feature>
<keyword evidence="5 6" id="KW-0472">Membrane</keyword>
<feature type="transmembrane region" description="Helical" evidence="6">
    <location>
        <begin position="403"/>
        <end position="421"/>
    </location>
</feature>
<dbReference type="EMBL" id="FWWW01000062">
    <property type="protein sequence ID" value="SMB93208.1"/>
    <property type="molecule type" value="Genomic_DNA"/>
</dbReference>
<feature type="transmembrane region" description="Helical" evidence="6">
    <location>
        <begin position="236"/>
        <end position="259"/>
    </location>
</feature>
<evidence type="ECO:0000256" key="5">
    <source>
        <dbReference type="ARBA" id="ARBA00023136"/>
    </source>
</evidence>
<dbReference type="Pfam" id="PF01943">
    <property type="entry name" value="Polysacc_synt"/>
    <property type="match status" value="1"/>
</dbReference>
<evidence type="ECO:0000256" key="3">
    <source>
        <dbReference type="ARBA" id="ARBA00022692"/>
    </source>
</evidence>
<evidence type="ECO:0000313" key="7">
    <source>
        <dbReference type="EMBL" id="SMB93208.1"/>
    </source>
</evidence>
<dbReference type="STRING" id="645990.SAMN00120144_2917"/>
<feature type="transmembrane region" description="Helical" evidence="6">
    <location>
        <begin position="344"/>
        <end position="363"/>
    </location>
</feature>
<proteinExistence type="predicted"/>
<organism evidence="7 8">
    <name type="scientific">Hymenobacter roseosalivarius DSM 11622</name>
    <dbReference type="NCBI Taxonomy" id="645990"/>
    <lineage>
        <taxon>Bacteria</taxon>
        <taxon>Pseudomonadati</taxon>
        <taxon>Bacteroidota</taxon>
        <taxon>Cytophagia</taxon>
        <taxon>Cytophagales</taxon>
        <taxon>Hymenobacteraceae</taxon>
        <taxon>Hymenobacter</taxon>
    </lineage>
</organism>
<comment type="subcellular location">
    <subcellularLocation>
        <location evidence="1">Cell membrane</location>
        <topology evidence="1">Multi-pass membrane protein</topology>
    </subcellularLocation>
</comment>